<sequence length="311" mass="35573">MNKKIPGPIAIFGVGGLIGFNLFRDLITSRTDVYGLSHDPANNWRLKTLKKNGSQIIKCNILNIKEIENFIVRYRPQTIFNLAAYGAYSNQTDPKQIYKTNFDATFHIIETLKKNRFSIYIHAGSQSEYGLNCDRPDEESKLIPNSHYAVSKVASYYLLKYYACVEKLPLIHVRFYSVYGQFEEPTRLIPTLLRSIQNNTLPNLVDPNISRDFVYIDDVVKALQIIASNSNKANYGQAYNIASGRKTTIKKLVTLAIKIFKVQKEPIFSTMKNRSWDLINWVGDTKKMKDAYGWSATTALETGLRQTYKLL</sequence>
<gene>
    <name evidence="3" type="ORF">A3H78_04860</name>
</gene>
<evidence type="ECO:0000313" key="3">
    <source>
        <dbReference type="EMBL" id="OGK53526.1"/>
    </source>
</evidence>
<name>A0A1F7JD54_9BACT</name>
<proteinExistence type="inferred from homology"/>
<comment type="caution">
    <text evidence="3">The sequence shown here is derived from an EMBL/GenBank/DDBJ whole genome shotgun (WGS) entry which is preliminary data.</text>
</comment>
<organism evidence="3 4">
    <name type="scientific">Candidatus Roizmanbacteria bacterium RIFCSPLOWO2_02_FULL_36_11</name>
    <dbReference type="NCBI Taxonomy" id="1802071"/>
    <lineage>
        <taxon>Bacteria</taxon>
        <taxon>Candidatus Roizmaniibacteriota</taxon>
    </lineage>
</organism>
<reference evidence="3 4" key="1">
    <citation type="journal article" date="2016" name="Nat. Commun.">
        <title>Thousands of microbial genomes shed light on interconnected biogeochemical processes in an aquifer system.</title>
        <authorList>
            <person name="Anantharaman K."/>
            <person name="Brown C.T."/>
            <person name="Hug L.A."/>
            <person name="Sharon I."/>
            <person name="Castelle C.J."/>
            <person name="Probst A.J."/>
            <person name="Thomas B.C."/>
            <person name="Singh A."/>
            <person name="Wilkins M.J."/>
            <person name="Karaoz U."/>
            <person name="Brodie E.L."/>
            <person name="Williams K.H."/>
            <person name="Hubbard S.S."/>
            <person name="Banfield J.F."/>
        </authorList>
    </citation>
    <scope>NUCLEOTIDE SEQUENCE [LARGE SCALE GENOMIC DNA]</scope>
</reference>
<dbReference type="EMBL" id="MGAV01000018">
    <property type="protein sequence ID" value="OGK53526.1"/>
    <property type="molecule type" value="Genomic_DNA"/>
</dbReference>
<dbReference type="Proteomes" id="UP000177418">
    <property type="component" value="Unassembled WGS sequence"/>
</dbReference>
<evidence type="ECO:0000259" key="2">
    <source>
        <dbReference type="Pfam" id="PF01370"/>
    </source>
</evidence>
<dbReference type="Pfam" id="PF01370">
    <property type="entry name" value="Epimerase"/>
    <property type="match status" value="1"/>
</dbReference>
<evidence type="ECO:0000313" key="4">
    <source>
        <dbReference type="Proteomes" id="UP000177418"/>
    </source>
</evidence>
<dbReference type="InterPro" id="IPR036291">
    <property type="entry name" value="NAD(P)-bd_dom_sf"/>
</dbReference>
<dbReference type="AlphaFoldDB" id="A0A1F7JD54"/>
<dbReference type="InterPro" id="IPR001509">
    <property type="entry name" value="Epimerase_deHydtase"/>
</dbReference>
<feature type="domain" description="NAD-dependent epimerase/dehydratase" evidence="2">
    <location>
        <begin position="9"/>
        <end position="242"/>
    </location>
</feature>
<comment type="similarity">
    <text evidence="1">Belongs to the NAD(P)-dependent epimerase/dehydratase family.</text>
</comment>
<dbReference type="PANTHER" id="PTHR43000">
    <property type="entry name" value="DTDP-D-GLUCOSE 4,6-DEHYDRATASE-RELATED"/>
    <property type="match status" value="1"/>
</dbReference>
<protein>
    <recommendedName>
        <fullName evidence="2">NAD-dependent epimerase/dehydratase domain-containing protein</fullName>
    </recommendedName>
</protein>
<accession>A0A1F7JD54</accession>
<dbReference type="Gene3D" id="3.40.50.720">
    <property type="entry name" value="NAD(P)-binding Rossmann-like Domain"/>
    <property type="match status" value="1"/>
</dbReference>
<evidence type="ECO:0000256" key="1">
    <source>
        <dbReference type="ARBA" id="ARBA00007637"/>
    </source>
</evidence>
<dbReference type="SUPFAM" id="SSF51735">
    <property type="entry name" value="NAD(P)-binding Rossmann-fold domains"/>
    <property type="match status" value="1"/>
</dbReference>